<dbReference type="NCBIfam" id="TIGR00121">
    <property type="entry name" value="birA_ligase"/>
    <property type="match status" value="1"/>
</dbReference>
<evidence type="ECO:0000313" key="4">
    <source>
        <dbReference type="EMBL" id="SHI16602.1"/>
    </source>
</evidence>
<evidence type="ECO:0000313" key="5">
    <source>
        <dbReference type="Proteomes" id="UP000184240"/>
    </source>
</evidence>
<dbReference type="GO" id="GO:0004077">
    <property type="term" value="F:biotin--[biotin carboxyl-carrier protein] ligase activity"/>
    <property type="evidence" value="ECO:0007669"/>
    <property type="project" value="InterPro"/>
</dbReference>
<feature type="domain" description="BPL/LPL catalytic" evidence="2">
    <location>
        <begin position="1"/>
        <end position="176"/>
    </location>
</feature>
<dbReference type="Proteomes" id="UP000184240">
    <property type="component" value="Unassembled WGS sequence"/>
</dbReference>
<dbReference type="InterPro" id="IPR004143">
    <property type="entry name" value="BPL_LPL_catalytic"/>
</dbReference>
<reference evidence="3 6" key="3">
    <citation type="submission" date="2018-07" db="EMBL/GenBank/DDBJ databases">
        <title>Leeuwenhoekiella genomics.</title>
        <authorList>
            <person name="Tahon G."/>
            <person name="Willems A."/>
        </authorList>
    </citation>
    <scope>NUCLEOTIDE SEQUENCE [LARGE SCALE GENOMIC DNA]</scope>
    <source>
        <strain evidence="3 6">LMG 24856</strain>
    </source>
</reference>
<sequence>MKIVKLNATTSTNSYLRSYTKELNPDTDVLVWTVEQRSGRGQRGAFWEAQPGKNLTFSVFKRIEALSLDRSFYITMATSLAVFEVLEQLGLQQLSVKWPNDILAGRSKICGILIESVIRKDLTAVIIGIGLNVNQVQFSRAPRATSIALETGRYFDLEEILDLLIQKFYTFVARIVSGDFEALKAEYEQKLFRRDKASTFEDPSGNRFTGIIKEVSKTGKLIVQLEDELYKAFDLKELKLLY</sequence>
<dbReference type="AlphaFoldDB" id="A0A1M5YX57"/>
<evidence type="ECO:0000313" key="6">
    <source>
        <dbReference type="Proteomes" id="UP000290037"/>
    </source>
</evidence>
<reference evidence="4" key="1">
    <citation type="submission" date="2016-11" db="EMBL/GenBank/DDBJ databases">
        <authorList>
            <person name="Jaros S."/>
            <person name="Januszkiewicz K."/>
            <person name="Wedrychowicz H."/>
        </authorList>
    </citation>
    <scope>NUCLEOTIDE SEQUENCE [LARGE SCALE GENOMIC DNA]</scope>
    <source>
        <strain evidence="4">DSM 19859</strain>
    </source>
</reference>
<dbReference type="EMBL" id="FQXT01000004">
    <property type="protein sequence ID" value="SHI16602.1"/>
    <property type="molecule type" value="Genomic_DNA"/>
</dbReference>
<dbReference type="OrthoDB" id="9807064at2"/>
<proteinExistence type="predicted"/>
<dbReference type="PANTHER" id="PTHR12835:SF5">
    <property type="entry name" value="BIOTIN--PROTEIN LIGASE"/>
    <property type="match status" value="1"/>
</dbReference>
<accession>A0A1M5YX57</accession>
<dbReference type="Proteomes" id="UP000290037">
    <property type="component" value="Unassembled WGS sequence"/>
</dbReference>
<evidence type="ECO:0000256" key="1">
    <source>
        <dbReference type="ARBA" id="ARBA00022598"/>
    </source>
</evidence>
<dbReference type="Gene3D" id="3.30.930.10">
    <property type="entry name" value="Bira Bifunctional Protein, Domain 2"/>
    <property type="match status" value="1"/>
</dbReference>
<dbReference type="STRING" id="573501.SAMN04487999_2456"/>
<evidence type="ECO:0000313" key="3">
    <source>
        <dbReference type="EMBL" id="RXG29630.1"/>
    </source>
</evidence>
<dbReference type="Pfam" id="PF03099">
    <property type="entry name" value="BPL_LplA_LipB"/>
    <property type="match status" value="1"/>
</dbReference>
<name>A0A1M5YX57_9FLAO</name>
<reference evidence="5" key="2">
    <citation type="submission" date="2016-11" db="EMBL/GenBank/DDBJ databases">
        <authorList>
            <person name="Varghese N."/>
            <person name="Submissions S."/>
        </authorList>
    </citation>
    <scope>NUCLEOTIDE SEQUENCE [LARGE SCALE GENOMIC DNA]</scope>
    <source>
        <strain evidence="5">DSM 19859</strain>
    </source>
</reference>
<dbReference type="CDD" id="cd16442">
    <property type="entry name" value="BPL"/>
    <property type="match status" value="1"/>
</dbReference>
<dbReference type="InterPro" id="IPR004408">
    <property type="entry name" value="Biotin_CoA_COase_ligase"/>
</dbReference>
<organism evidence="4 5">
    <name type="scientific">Leeuwenhoekiella palythoae</name>
    <dbReference type="NCBI Taxonomy" id="573501"/>
    <lineage>
        <taxon>Bacteria</taxon>
        <taxon>Pseudomonadati</taxon>
        <taxon>Bacteroidota</taxon>
        <taxon>Flavobacteriia</taxon>
        <taxon>Flavobacteriales</taxon>
        <taxon>Flavobacteriaceae</taxon>
        <taxon>Leeuwenhoekiella</taxon>
    </lineage>
</organism>
<dbReference type="InterPro" id="IPR045864">
    <property type="entry name" value="aa-tRNA-synth_II/BPL/LPL"/>
</dbReference>
<evidence type="ECO:0000259" key="2">
    <source>
        <dbReference type="PROSITE" id="PS51733"/>
    </source>
</evidence>
<dbReference type="RefSeq" id="WP_072983445.1">
    <property type="nucleotide sequence ID" value="NZ_FQXT01000004.1"/>
</dbReference>
<dbReference type="GO" id="GO:0005737">
    <property type="term" value="C:cytoplasm"/>
    <property type="evidence" value="ECO:0007669"/>
    <property type="project" value="TreeGrafter"/>
</dbReference>
<dbReference type="PANTHER" id="PTHR12835">
    <property type="entry name" value="BIOTIN PROTEIN LIGASE"/>
    <property type="match status" value="1"/>
</dbReference>
<dbReference type="PROSITE" id="PS51733">
    <property type="entry name" value="BPL_LPL_CATALYTIC"/>
    <property type="match status" value="1"/>
</dbReference>
<protein>
    <submittedName>
        <fullName evidence="3">BirA family biotin operon repressor/biotin-[acetyl-CoA-carboxylase] ligase</fullName>
    </submittedName>
    <submittedName>
        <fullName evidence="4">BirA family transcriptional regulator, biotin operon repressor / biotin-[acetyl-CoA-carboxylase] ligase</fullName>
    </submittedName>
</protein>
<gene>
    <name evidence="3" type="ORF">DSM01_1732</name>
    <name evidence="4" type="ORF">SAMN04487999_2456</name>
</gene>
<dbReference type="EMBL" id="QOVN01000003">
    <property type="protein sequence ID" value="RXG29630.1"/>
    <property type="molecule type" value="Genomic_DNA"/>
</dbReference>
<dbReference type="SUPFAM" id="SSF55681">
    <property type="entry name" value="Class II aaRS and biotin synthetases"/>
    <property type="match status" value="1"/>
</dbReference>
<keyword evidence="1 4" id="KW-0436">Ligase</keyword>
<keyword evidence="6" id="KW-1185">Reference proteome</keyword>